<reference evidence="3 4" key="2">
    <citation type="submission" date="2018-11" db="EMBL/GenBank/DDBJ databases">
        <authorList>
            <consortium name="Pathogen Informatics"/>
        </authorList>
    </citation>
    <scope>NUCLEOTIDE SEQUENCE [LARGE SCALE GENOMIC DNA]</scope>
</reference>
<dbReference type="InterPro" id="IPR056953">
    <property type="entry name" value="CUT_N"/>
</dbReference>
<evidence type="ECO:0000259" key="2">
    <source>
        <dbReference type="Pfam" id="PF25057"/>
    </source>
</evidence>
<accession>A0A183DAF9</accession>
<dbReference type="InterPro" id="IPR051962">
    <property type="entry name" value="Cuticlin"/>
</dbReference>
<dbReference type="AlphaFoldDB" id="A0A183DAF9"/>
<evidence type="ECO:0000313" key="4">
    <source>
        <dbReference type="Proteomes" id="UP000271098"/>
    </source>
</evidence>
<dbReference type="EMBL" id="UYRT01012424">
    <property type="protein sequence ID" value="VDK51825.1"/>
    <property type="molecule type" value="Genomic_DNA"/>
</dbReference>
<gene>
    <name evidence="3" type="ORF">GPUH_LOCUS5700</name>
</gene>
<dbReference type="OrthoDB" id="6139674at2759"/>
<reference evidence="5" key="1">
    <citation type="submission" date="2016-06" db="UniProtKB">
        <authorList>
            <consortium name="WormBaseParasite"/>
        </authorList>
    </citation>
    <scope>IDENTIFICATION</scope>
</reference>
<organism evidence="5">
    <name type="scientific">Gongylonema pulchrum</name>
    <dbReference type="NCBI Taxonomy" id="637853"/>
    <lineage>
        <taxon>Eukaryota</taxon>
        <taxon>Metazoa</taxon>
        <taxon>Ecdysozoa</taxon>
        <taxon>Nematoda</taxon>
        <taxon>Chromadorea</taxon>
        <taxon>Rhabditida</taxon>
        <taxon>Spirurina</taxon>
        <taxon>Spiruromorpha</taxon>
        <taxon>Spiruroidea</taxon>
        <taxon>Gongylonematidae</taxon>
        <taxon>Gongylonema</taxon>
    </lineage>
</organism>
<sequence>MSINFTTQKEFEGHVYVKGHYDDSLCRVDATLKKHVNLTVPFSMFITKIDKSYHIKCFYTETDRIVTTRLDVR</sequence>
<dbReference type="WBParaSite" id="GPUH_0000570801-mRNA-1">
    <property type="protein sequence ID" value="GPUH_0000570801-mRNA-1"/>
    <property type="gene ID" value="GPUH_0000570801"/>
</dbReference>
<name>A0A183DAF9_9BILA</name>
<evidence type="ECO:0000313" key="5">
    <source>
        <dbReference type="WBParaSite" id="GPUH_0000570801-mRNA-1"/>
    </source>
</evidence>
<dbReference type="Pfam" id="PF25057">
    <property type="entry name" value="CUT_N"/>
    <property type="match status" value="1"/>
</dbReference>
<keyword evidence="4" id="KW-1185">Reference proteome</keyword>
<evidence type="ECO:0000256" key="1">
    <source>
        <dbReference type="ARBA" id="ARBA00022729"/>
    </source>
</evidence>
<evidence type="ECO:0000313" key="3">
    <source>
        <dbReference type="EMBL" id="VDK51825.1"/>
    </source>
</evidence>
<keyword evidence="1" id="KW-0732">Signal</keyword>
<feature type="domain" description="Cuticlin N-terminal" evidence="2">
    <location>
        <begin position="2"/>
        <end position="34"/>
    </location>
</feature>
<dbReference type="PANTHER" id="PTHR22907">
    <property type="entry name" value="GH04558P"/>
    <property type="match status" value="1"/>
</dbReference>
<protein>
    <submittedName>
        <fullName evidence="5">ZP domain-containing protein</fullName>
    </submittedName>
</protein>
<dbReference type="PANTHER" id="PTHR22907:SF34">
    <property type="entry name" value="ZP DOMAIN-CONTAINING PROTEIN"/>
    <property type="match status" value="1"/>
</dbReference>
<dbReference type="Proteomes" id="UP000271098">
    <property type="component" value="Unassembled WGS sequence"/>
</dbReference>
<proteinExistence type="predicted"/>